<accession>A0ABD2S4G8</accession>
<keyword evidence="2" id="KW-1185">Reference proteome</keyword>
<evidence type="ECO:0000313" key="2">
    <source>
        <dbReference type="Proteomes" id="UP001627284"/>
    </source>
</evidence>
<dbReference type="EMBL" id="JBJKTR010000016">
    <property type="protein sequence ID" value="KAL3338964.1"/>
    <property type="molecule type" value="Genomic_DNA"/>
</dbReference>
<evidence type="ECO:0000313" key="1">
    <source>
        <dbReference type="EMBL" id="KAL3338964.1"/>
    </source>
</evidence>
<sequence>MWWVYIVKLLGGIGDGNRCGNPGFSNILERIRLERLSIVPICTIFNGKMKESVRFLSKDELRRRSLQLKNSSTLSYGEDKGEGEGNTLDSGRDAGLLGRIWVCEEEEERCRGHVFGCICCLVGLECFRSLYCYLECGVGLKVLGC</sequence>
<dbReference type="Proteomes" id="UP001627284">
    <property type="component" value="Unassembled WGS sequence"/>
</dbReference>
<protein>
    <submittedName>
        <fullName evidence="1">Uncharacterized protein</fullName>
    </submittedName>
</protein>
<proteinExistence type="predicted"/>
<gene>
    <name evidence="1" type="ORF">AABB24_027856</name>
</gene>
<dbReference type="AlphaFoldDB" id="A0ABD2S4G8"/>
<comment type="caution">
    <text evidence="1">The sequence shown here is derived from an EMBL/GenBank/DDBJ whole genome shotgun (WGS) entry which is preliminary data.</text>
</comment>
<organism evidence="1 2">
    <name type="scientific">Solanum stoloniferum</name>
    <dbReference type="NCBI Taxonomy" id="62892"/>
    <lineage>
        <taxon>Eukaryota</taxon>
        <taxon>Viridiplantae</taxon>
        <taxon>Streptophyta</taxon>
        <taxon>Embryophyta</taxon>
        <taxon>Tracheophyta</taxon>
        <taxon>Spermatophyta</taxon>
        <taxon>Magnoliopsida</taxon>
        <taxon>eudicotyledons</taxon>
        <taxon>Gunneridae</taxon>
        <taxon>Pentapetalae</taxon>
        <taxon>asterids</taxon>
        <taxon>lamiids</taxon>
        <taxon>Solanales</taxon>
        <taxon>Solanaceae</taxon>
        <taxon>Solanoideae</taxon>
        <taxon>Solaneae</taxon>
        <taxon>Solanum</taxon>
    </lineage>
</organism>
<reference evidence="1 2" key="1">
    <citation type="submission" date="2024-05" db="EMBL/GenBank/DDBJ databases">
        <title>De novo assembly of an allotetraploid wild potato.</title>
        <authorList>
            <person name="Hosaka A.J."/>
        </authorList>
    </citation>
    <scope>NUCLEOTIDE SEQUENCE [LARGE SCALE GENOMIC DNA]</scope>
    <source>
        <tissue evidence="1">Young leaves</tissue>
    </source>
</reference>
<name>A0ABD2S4G8_9SOLN</name>